<dbReference type="PANTHER" id="PTHR16099:SF5">
    <property type="entry name" value="NUCLEOTIDE TRIPHOSPHATE DIPHOSPHATASE NUDT15"/>
    <property type="match status" value="1"/>
</dbReference>
<dbReference type="RefSeq" id="WP_345336006.1">
    <property type="nucleotide sequence ID" value="NZ_BAABJZ010000089.1"/>
</dbReference>
<evidence type="ECO:0000256" key="2">
    <source>
        <dbReference type="ARBA" id="ARBA00022801"/>
    </source>
</evidence>
<keyword evidence="6" id="KW-1185">Reference proteome</keyword>
<dbReference type="Proteomes" id="UP001499988">
    <property type="component" value="Unassembled WGS sequence"/>
</dbReference>
<evidence type="ECO:0000259" key="4">
    <source>
        <dbReference type="PROSITE" id="PS51462"/>
    </source>
</evidence>
<comment type="cofactor">
    <cofactor evidence="1">
        <name>Mg(2+)</name>
        <dbReference type="ChEBI" id="CHEBI:18420"/>
    </cofactor>
</comment>
<accession>A0ABP9F649</accession>
<dbReference type="InterPro" id="IPR015797">
    <property type="entry name" value="NUDIX_hydrolase-like_dom_sf"/>
</dbReference>
<dbReference type="InterPro" id="IPR000086">
    <property type="entry name" value="NUDIX_hydrolase_dom"/>
</dbReference>
<name>A0ABP9F649_9GAMM</name>
<dbReference type="SUPFAM" id="SSF55811">
    <property type="entry name" value="Nudix"/>
    <property type="match status" value="1"/>
</dbReference>
<dbReference type="PRINTS" id="PR00502">
    <property type="entry name" value="NUDIXFAMILY"/>
</dbReference>
<dbReference type="Pfam" id="PF00293">
    <property type="entry name" value="NUDIX"/>
    <property type="match status" value="1"/>
</dbReference>
<dbReference type="CDD" id="cd04678">
    <property type="entry name" value="NUDIX_MTH2_Nudt15"/>
    <property type="match status" value="1"/>
</dbReference>
<protein>
    <submittedName>
        <fullName evidence="5">NUDIX hydrolase</fullName>
    </submittedName>
</protein>
<reference evidence="6" key="1">
    <citation type="journal article" date="2019" name="Int. J. Syst. Evol. Microbiol.">
        <title>The Global Catalogue of Microorganisms (GCM) 10K type strain sequencing project: providing services to taxonomists for standard genome sequencing and annotation.</title>
        <authorList>
            <consortium name="The Broad Institute Genomics Platform"/>
            <consortium name="The Broad Institute Genome Sequencing Center for Infectious Disease"/>
            <person name="Wu L."/>
            <person name="Ma J."/>
        </authorList>
    </citation>
    <scope>NUCLEOTIDE SEQUENCE [LARGE SCALE GENOMIC DNA]</scope>
    <source>
        <strain evidence="6">JCM 18401</strain>
    </source>
</reference>
<comment type="similarity">
    <text evidence="3">Belongs to the Nudix hydrolase family.</text>
</comment>
<evidence type="ECO:0000256" key="1">
    <source>
        <dbReference type="ARBA" id="ARBA00001946"/>
    </source>
</evidence>
<dbReference type="PROSITE" id="PS51462">
    <property type="entry name" value="NUDIX"/>
    <property type="match status" value="1"/>
</dbReference>
<sequence>MRTHRPRVGIGIILRRHDGKILLGQRRGSHAPYWSIPGGHLELGETFEQCAIREMAEETGLQIEAPQVIAVTNNLETYQQEGVHSISVCLLAHHNGAQPSNLEPDKCAGWHWFDPHSPLPQPHFDASRQSIECYLSQQFYRPLDT</sequence>
<dbReference type="PANTHER" id="PTHR16099">
    <property type="entry name" value="8-OXO-DGTP DIPHOSPHATES NUDT15"/>
    <property type="match status" value="1"/>
</dbReference>
<dbReference type="InterPro" id="IPR020084">
    <property type="entry name" value="NUDIX_hydrolase_CS"/>
</dbReference>
<dbReference type="PROSITE" id="PS00893">
    <property type="entry name" value="NUDIX_BOX"/>
    <property type="match status" value="1"/>
</dbReference>
<dbReference type="GO" id="GO:0016787">
    <property type="term" value="F:hydrolase activity"/>
    <property type="evidence" value="ECO:0007669"/>
    <property type="project" value="UniProtKB-KW"/>
</dbReference>
<evidence type="ECO:0000313" key="5">
    <source>
        <dbReference type="EMBL" id="GAA4892848.1"/>
    </source>
</evidence>
<keyword evidence="2 3" id="KW-0378">Hydrolase</keyword>
<organism evidence="5 6">
    <name type="scientific">Ferrimonas pelagia</name>
    <dbReference type="NCBI Taxonomy" id="1177826"/>
    <lineage>
        <taxon>Bacteria</taxon>
        <taxon>Pseudomonadati</taxon>
        <taxon>Pseudomonadota</taxon>
        <taxon>Gammaproteobacteria</taxon>
        <taxon>Alteromonadales</taxon>
        <taxon>Ferrimonadaceae</taxon>
        <taxon>Ferrimonas</taxon>
    </lineage>
</organism>
<proteinExistence type="inferred from homology"/>
<dbReference type="EMBL" id="BAABJZ010000089">
    <property type="protein sequence ID" value="GAA4892848.1"/>
    <property type="molecule type" value="Genomic_DNA"/>
</dbReference>
<dbReference type="InterPro" id="IPR020476">
    <property type="entry name" value="Nudix_hydrolase"/>
</dbReference>
<dbReference type="Gene3D" id="3.90.79.10">
    <property type="entry name" value="Nucleoside Triphosphate Pyrophosphohydrolase"/>
    <property type="match status" value="1"/>
</dbReference>
<gene>
    <name evidence="5" type="ORF">GCM10023333_27630</name>
</gene>
<comment type="caution">
    <text evidence="5">The sequence shown here is derived from an EMBL/GenBank/DDBJ whole genome shotgun (WGS) entry which is preliminary data.</text>
</comment>
<feature type="domain" description="Nudix hydrolase" evidence="4">
    <location>
        <begin position="3"/>
        <end position="139"/>
    </location>
</feature>
<evidence type="ECO:0000313" key="6">
    <source>
        <dbReference type="Proteomes" id="UP001499988"/>
    </source>
</evidence>
<evidence type="ECO:0000256" key="3">
    <source>
        <dbReference type="RuleBase" id="RU003476"/>
    </source>
</evidence>